<reference evidence="2 3" key="1">
    <citation type="submission" date="2014-02" db="EMBL/GenBank/DDBJ databases">
        <title>Expanding our view of genomic diversity in Candidatus Accumulibacter clades.</title>
        <authorList>
            <person name="Skennerton C.T."/>
            <person name="Barr J.J."/>
            <person name="Slater F.R."/>
            <person name="Bond P.L."/>
            <person name="Tyson G.W."/>
        </authorList>
    </citation>
    <scope>NUCLEOTIDE SEQUENCE [LARGE SCALE GENOMIC DNA]</scope>
    <source>
        <strain evidence="3">BA-92</strain>
    </source>
</reference>
<dbReference type="Proteomes" id="UP000021816">
    <property type="component" value="Unassembled WGS sequence"/>
</dbReference>
<gene>
    <name evidence="2" type="primary">oprM_4</name>
    <name evidence="2" type="ORF">AW10_01690</name>
</gene>
<dbReference type="Pfam" id="PF02321">
    <property type="entry name" value="OEP"/>
    <property type="match status" value="1"/>
</dbReference>
<dbReference type="PANTHER" id="PTHR30203">
    <property type="entry name" value="OUTER MEMBRANE CATION EFFLUX PROTEIN"/>
    <property type="match status" value="1"/>
</dbReference>
<evidence type="ECO:0000256" key="1">
    <source>
        <dbReference type="ARBA" id="ARBA00007613"/>
    </source>
</evidence>
<comment type="similarity">
    <text evidence="1">Belongs to the outer membrane factor (OMF) (TC 1.B.17) family.</text>
</comment>
<dbReference type="AlphaFoldDB" id="A0A011PU58"/>
<sequence length="127" mass="13753">MWLLTPSLSLPIFDGGASRLAEEAAQVQQQVLIANYDKAIQTAFKEAADALAVRDSLATRLQAQAALQQAYARTLQLVTARQQAGVETAIAVLVAQRSLYAAQQELIDLRLSEQVNRLTLFKVLGGS</sequence>
<dbReference type="GO" id="GO:0015562">
    <property type="term" value="F:efflux transmembrane transporter activity"/>
    <property type="evidence" value="ECO:0007669"/>
    <property type="project" value="InterPro"/>
</dbReference>
<dbReference type="PATRIC" id="fig|1454003.3.peg.1742"/>
<proteinExistence type="inferred from homology"/>
<dbReference type="SUPFAM" id="SSF56954">
    <property type="entry name" value="Outer membrane efflux proteins (OEP)"/>
    <property type="match status" value="1"/>
</dbReference>
<dbReference type="InterPro" id="IPR010131">
    <property type="entry name" value="MdtP/NodT-like"/>
</dbReference>
<evidence type="ECO:0000313" key="3">
    <source>
        <dbReference type="Proteomes" id="UP000021816"/>
    </source>
</evidence>
<dbReference type="EMBL" id="JEMX01000030">
    <property type="protein sequence ID" value="EXI80547.1"/>
    <property type="molecule type" value="Genomic_DNA"/>
</dbReference>
<dbReference type="STRING" id="1454003.AW10_01690"/>
<dbReference type="Gene3D" id="1.20.1600.10">
    <property type="entry name" value="Outer membrane efflux proteins (OEP)"/>
    <property type="match status" value="1"/>
</dbReference>
<protein>
    <submittedName>
        <fullName evidence="2">Outer membrane protein OprM</fullName>
    </submittedName>
</protein>
<dbReference type="PANTHER" id="PTHR30203:SF32">
    <property type="entry name" value="CATION EFFLUX SYSTEM PROTEIN CUSC"/>
    <property type="match status" value="1"/>
</dbReference>
<organism evidence="2 3">
    <name type="scientific">Candidatus Accumulibacter appositus</name>
    <dbReference type="NCBI Taxonomy" id="1454003"/>
    <lineage>
        <taxon>Bacteria</taxon>
        <taxon>Pseudomonadati</taxon>
        <taxon>Pseudomonadota</taxon>
        <taxon>Betaproteobacteria</taxon>
        <taxon>Candidatus Accumulibacter</taxon>
    </lineage>
</organism>
<dbReference type="Gene3D" id="2.20.200.10">
    <property type="entry name" value="Outer membrane efflux proteins (OEP)"/>
    <property type="match status" value="1"/>
</dbReference>
<name>A0A011PU58_9PROT</name>
<accession>A0A011PU58</accession>
<dbReference type="InterPro" id="IPR003423">
    <property type="entry name" value="OMP_efflux"/>
</dbReference>
<evidence type="ECO:0000313" key="2">
    <source>
        <dbReference type="EMBL" id="EXI80547.1"/>
    </source>
</evidence>
<comment type="caution">
    <text evidence="2">The sequence shown here is derived from an EMBL/GenBank/DDBJ whole genome shotgun (WGS) entry which is preliminary data.</text>
</comment>